<keyword evidence="2 8" id="KW-0812">Transmembrane</keyword>
<keyword evidence="10" id="KW-1185">Reference proteome</keyword>
<keyword evidence="4 8" id="KW-1133">Transmembrane helix</keyword>
<evidence type="ECO:0000313" key="9">
    <source>
        <dbReference type="EMBL" id="KAL3759226.1"/>
    </source>
</evidence>
<dbReference type="Pfam" id="PF13896">
    <property type="entry name" value="Glyco_transf_49"/>
    <property type="match status" value="1"/>
</dbReference>
<feature type="transmembrane region" description="Helical" evidence="8">
    <location>
        <begin position="98"/>
        <end position="119"/>
    </location>
</feature>
<dbReference type="EMBL" id="JALLBG020000208">
    <property type="protein sequence ID" value="KAL3759226.1"/>
    <property type="molecule type" value="Genomic_DNA"/>
</dbReference>
<comment type="subcellular location">
    <subcellularLocation>
        <location evidence="1">Membrane</location>
        <topology evidence="1">Single-pass type II membrane protein</topology>
    </subcellularLocation>
</comment>
<accession>A0ABD3M5E8</accession>
<dbReference type="InterPro" id="IPR051292">
    <property type="entry name" value="Xyl/GlcA_transferase"/>
</dbReference>
<protein>
    <submittedName>
        <fullName evidence="9">Uncharacterized protein</fullName>
    </submittedName>
</protein>
<feature type="compositionally biased region" description="Acidic residues" evidence="7">
    <location>
        <begin position="584"/>
        <end position="656"/>
    </location>
</feature>
<reference evidence="9 10" key="1">
    <citation type="submission" date="2024-10" db="EMBL/GenBank/DDBJ databases">
        <title>Updated reference genomes for cyclostephanoid diatoms.</title>
        <authorList>
            <person name="Roberts W.R."/>
            <person name="Alverson A.J."/>
        </authorList>
    </citation>
    <scope>NUCLEOTIDE SEQUENCE [LARGE SCALE GENOMIC DNA]</scope>
    <source>
        <strain evidence="9 10">AJA232-27</strain>
    </source>
</reference>
<evidence type="ECO:0000256" key="1">
    <source>
        <dbReference type="ARBA" id="ARBA00004606"/>
    </source>
</evidence>
<name>A0ABD3M5E8_9STRA</name>
<comment type="caution">
    <text evidence="9">The sequence shown here is derived from an EMBL/GenBank/DDBJ whole genome shotgun (WGS) entry which is preliminary data.</text>
</comment>
<evidence type="ECO:0000256" key="7">
    <source>
        <dbReference type="SAM" id="MobiDB-lite"/>
    </source>
</evidence>
<evidence type="ECO:0000256" key="4">
    <source>
        <dbReference type="ARBA" id="ARBA00022989"/>
    </source>
</evidence>
<evidence type="ECO:0000256" key="2">
    <source>
        <dbReference type="ARBA" id="ARBA00022692"/>
    </source>
</evidence>
<keyword evidence="3" id="KW-0735">Signal-anchor</keyword>
<feature type="compositionally biased region" description="Low complexity" evidence="7">
    <location>
        <begin position="48"/>
        <end position="63"/>
    </location>
</feature>
<dbReference type="AlphaFoldDB" id="A0ABD3M5E8"/>
<evidence type="ECO:0000256" key="3">
    <source>
        <dbReference type="ARBA" id="ARBA00022968"/>
    </source>
</evidence>
<gene>
    <name evidence="9" type="ORF">ACHAWU_002496</name>
</gene>
<evidence type="ECO:0000313" key="10">
    <source>
        <dbReference type="Proteomes" id="UP001530293"/>
    </source>
</evidence>
<evidence type="ECO:0000256" key="6">
    <source>
        <dbReference type="ARBA" id="ARBA00023180"/>
    </source>
</evidence>
<keyword evidence="5 8" id="KW-0472">Membrane</keyword>
<proteinExistence type="predicted"/>
<evidence type="ECO:0000256" key="8">
    <source>
        <dbReference type="SAM" id="Phobius"/>
    </source>
</evidence>
<keyword evidence="6" id="KW-0325">Glycoprotein</keyword>
<dbReference type="GO" id="GO:0016020">
    <property type="term" value="C:membrane"/>
    <property type="evidence" value="ECO:0007669"/>
    <property type="project" value="UniProtKB-SubCell"/>
</dbReference>
<sequence length="656" mass="74110">MAGDIRMESVDLDQPHREDGGIGPSSPSSSQRQHRSSAAAGHMRHRGQSSTTSSTSSSSQRRSPGGMHFTNIKRINVINNFGFDASTRDRRSNINGWNLLRIVLIAIMVGWLGVLVLVVKRSPPSSSTNTHANSAAAEVALQQWKELTANSTSGLRMAAVMDKVKHHANFTTDENDATNLAEFQDKFHIPKEPRASIFELSLFGNKSPYDFQRYTPHAPSCSEPLSPESVSFTLVSQLSNDRLWMVPYHCQRWGNNYPMSIAVLTDRTVEHVKSELVAGGCSEELLTVQTVKRTKYDPKGTEYPVNLMRNLAFSKVKTSHIVYADIDFWPATDLHSILSNDTVKERLASDTKLATVIPVFQMNRRCRQYWDCRDNNIPKMPKNKDEMIELIMIRKGSSFDPTNKGGHGSTMYKKWLTQETGTFVDLPCIQSNRYEPYLTVRYCSELPPFQEGFTGYGKNKMTWAMQLRRAGYLFSQLGGAFLVHYPHLDSNSRLEWNKTPKEMKERRAPASDVVKSTAEDVNWQSFKRARIDALFLDFKEWLVDNVEDDARVPKCDNAANDDKHLWVHKGDKAATASNAVENSDGGDDDEEKDQDEDDETSTTDKNEEEEDGEEEENGEEEEDGEEEEEDGEEGDEVEASDVMEQDTEENITVEEE</sequence>
<feature type="region of interest" description="Disordered" evidence="7">
    <location>
        <begin position="572"/>
        <end position="656"/>
    </location>
</feature>
<feature type="compositionally biased region" description="Basic and acidic residues" evidence="7">
    <location>
        <begin position="1"/>
        <end position="20"/>
    </location>
</feature>
<evidence type="ECO:0000256" key="5">
    <source>
        <dbReference type="ARBA" id="ARBA00023136"/>
    </source>
</evidence>
<organism evidence="9 10">
    <name type="scientific">Discostella pseudostelligera</name>
    <dbReference type="NCBI Taxonomy" id="259834"/>
    <lineage>
        <taxon>Eukaryota</taxon>
        <taxon>Sar</taxon>
        <taxon>Stramenopiles</taxon>
        <taxon>Ochrophyta</taxon>
        <taxon>Bacillariophyta</taxon>
        <taxon>Coscinodiscophyceae</taxon>
        <taxon>Thalassiosirophycidae</taxon>
        <taxon>Stephanodiscales</taxon>
        <taxon>Stephanodiscaceae</taxon>
        <taxon>Discostella</taxon>
    </lineage>
</organism>
<dbReference type="PANTHER" id="PTHR12270">
    <property type="entry name" value="GLYCOSYLTRANSFERASE-RELATED"/>
    <property type="match status" value="1"/>
</dbReference>
<dbReference type="Proteomes" id="UP001530293">
    <property type="component" value="Unassembled WGS sequence"/>
</dbReference>
<feature type="region of interest" description="Disordered" evidence="7">
    <location>
        <begin position="1"/>
        <end position="69"/>
    </location>
</feature>
<dbReference type="PANTHER" id="PTHR12270:SF52">
    <property type="entry name" value="GLYCOSYLTRANSFERASE-LIKE PROTEIN GNT13-RELATED"/>
    <property type="match status" value="1"/>
</dbReference>